<dbReference type="EMBL" id="NMPM01000015">
    <property type="protein sequence ID" value="PAV26765.1"/>
    <property type="molecule type" value="Genomic_DNA"/>
</dbReference>
<name>A0A2A2I6L1_9GAMM</name>
<gene>
    <name evidence="3" type="ORF">CF392_04165</name>
</gene>
<evidence type="ECO:0000259" key="2">
    <source>
        <dbReference type="PROSITE" id="PS50076"/>
    </source>
</evidence>
<dbReference type="PROSITE" id="PS50076">
    <property type="entry name" value="DNAJ_2"/>
    <property type="match status" value="1"/>
</dbReference>
<dbReference type="InterPro" id="IPR036869">
    <property type="entry name" value="J_dom_sf"/>
</dbReference>
<keyword evidence="1" id="KW-0143">Chaperone</keyword>
<organism evidence="3 4">
    <name type="scientific">Tamilnaduibacter salinus</name>
    <dbReference type="NCBI Taxonomy" id="1484056"/>
    <lineage>
        <taxon>Bacteria</taxon>
        <taxon>Pseudomonadati</taxon>
        <taxon>Pseudomonadota</taxon>
        <taxon>Gammaproteobacteria</taxon>
        <taxon>Pseudomonadales</taxon>
        <taxon>Marinobacteraceae</taxon>
        <taxon>Tamilnaduibacter</taxon>
    </lineage>
</organism>
<dbReference type="Pfam" id="PF12339">
    <property type="entry name" value="DNAJ_related"/>
    <property type="match status" value="1"/>
</dbReference>
<keyword evidence="4" id="KW-1185">Reference proteome</keyword>
<evidence type="ECO:0000313" key="4">
    <source>
        <dbReference type="Proteomes" id="UP000218332"/>
    </source>
</evidence>
<feature type="domain" description="J" evidence="2">
    <location>
        <begin position="156"/>
        <end position="210"/>
    </location>
</feature>
<dbReference type="Proteomes" id="UP000218332">
    <property type="component" value="Unassembled WGS sequence"/>
</dbReference>
<evidence type="ECO:0000256" key="1">
    <source>
        <dbReference type="ARBA" id="ARBA00023186"/>
    </source>
</evidence>
<comment type="caution">
    <text evidence="3">The sequence shown here is derived from an EMBL/GenBank/DDBJ whole genome shotgun (WGS) entry which is preliminary data.</text>
</comment>
<dbReference type="InterPro" id="IPR021059">
    <property type="entry name" value="DnaJ-related_N"/>
</dbReference>
<proteinExistence type="predicted"/>
<protein>
    <submittedName>
        <fullName evidence="3">Molecular chaperone DnaJ</fullName>
    </submittedName>
</protein>
<dbReference type="InterPro" id="IPR001623">
    <property type="entry name" value="DnaJ_domain"/>
</dbReference>
<dbReference type="Gene3D" id="1.10.287.110">
    <property type="entry name" value="DnaJ domain"/>
    <property type="match status" value="1"/>
</dbReference>
<dbReference type="CDD" id="cd06257">
    <property type="entry name" value="DnaJ"/>
    <property type="match status" value="1"/>
</dbReference>
<dbReference type="SMART" id="SM00271">
    <property type="entry name" value="DnaJ"/>
    <property type="match status" value="1"/>
</dbReference>
<sequence>MTDSRMPLAGTDALQDHLGHLMVAVETLLREHPAGLSELSLIRSLQNRPWELLGDIDFSDPARLYPAHFLVFHCLYRLRDELAPEGESVAISPLLIRLYREETVAGDGLPDRHDDLRAFYLDLSGYELPESTVQRMLDDFWSGQSARSMDTAELQEAAGTLGLYELPSDFAGVKRAFRRRAMQSHPDRGGSSEAIQAINEAFTRLRHYYRASS</sequence>
<reference evidence="3 4" key="1">
    <citation type="submission" date="2017-07" db="EMBL/GenBank/DDBJ databases">
        <title>Tamlnaduibacter salinus (Mi-7) genome sequencing.</title>
        <authorList>
            <person name="Verma A."/>
            <person name="Krishnamurthi S."/>
        </authorList>
    </citation>
    <scope>NUCLEOTIDE SEQUENCE [LARGE SCALE GENOMIC DNA]</scope>
    <source>
        <strain evidence="3 4">Mi-7</strain>
    </source>
</reference>
<evidence type="ECO:0000313" key="3">
    <source>
        <dbReference type="EMBL" id="PAV26765.1"/>
    </source>
</evidence>
<accession>A0A2A2I6L1</accession>
<dbReference type="SUPFAM" id="SSF46565">
    <property type="entry name" value="Chaperone J-domain"/>
    <property type="match status" value="1"/>
</dbReference>
<dbReference type="OrthoDB" id="581986at2"/>
<dbReference type="AlphaFoldDB" id="A0A2A2I6L1"/>